<dbReference type="InterPro" id="IPR050960">
    <property type="entry name" value="AB_hydrolase_4_sf"/>
</dbReference>
<accession>A0AAU9CRW0</accession>
<organism evidence="6 7">
    <name type="scientific">Fulvitalea axinellae</name>
    <dbReference type="NCBI Taxonomy" id="1182444"/>
    <lineage>
        <taxon>Bacteria</taxon>
        <taxon>Pseudomonadati</taxon>
        <taxon>Bacteroidota</taxon>
        <taxon>Cytophagia</taxon>
        <taxon>Cytophagales</taxon>
        <taxon>Persicobacteraceae</taxon>
        <taxon>Fulvitalea</taxon>
    </lineage>
</organism>
<evidence type="ECO:0000256" key="2">
    <source>
        <dbReference type="ARBA" id="ARBA00022487"/>
    </source>
</evidence>
<reference evidence="6 7" key="1">
    <citation type="submission" date="2021-12" db="EMBL/GenBank/DDBJ databases">
        <title>Genome sequencing of bacteria with rrn-lacking chromosome and rrn-plasmid.</title>
        <authorList>
            <person name="Anda M."/>
            <person name="Iwasaki W."/>
        </authorList>
    </citation>
    <scope>NUCLEOTIDE SEQUENCE [LARGE SCALE GENOMIC DNA]</scope>
    <source>
        <strain evidence="6 7">DSM 100852</strain>
    </source>
</reference>
<keyword evidence="7" id="KW-1185">Reference proteome</keyword>
<dbReference type="PROSITE" id="PS01133">
    <property type="entry name" value="UPF0017"/>
    <property type="match status" value="1"/>
</dbReference>
<dbReference type="KEGG" id="fax:FUAX_16060"/>
<dbReference type="GO" id="GO:0034338">
    <property type="term" value="F:short-chain carboxylesterase activity"/>
    <property type="evidence" value="ECO:0007669"/>
    <property type="project" value="TreeGrafter"/>
</dbReference>
<evidence type="ECO:0000259" key="5">
    <source>
        <dbReference type="Pfam" id="PF00561"/>
    </source>
</evidence>
<dbReference type="InterPro" id="IPR000952">
    <property type="entry name" value="AB_hydrolase_4_CS"/>
</dbReference>
<dbReference type="AlphaFoldDB" id="A0AAU9CRW0"/>
<dbReference type="RefSeq" id="WP_338394389.1">
    <property type="nucleotide sequence ID" value="NZ_AP025314.1"/>
</dbReference>
<gene>
    <name evidence="6" type="ORF">FUAX_16060</name>
</gene>
<dbReference type="EMBL" id="AP025314">
    <property type="protein sequence ID" value="BDD09174.1"/>
    <property type="molecule type" value="Genomic_DNA"/>
</dbReference>
<comment type="similarity">
    <text evidence="1">Belongs to the AB hydrolase superfamily. AB hydrolase 4 family.</text>
</comment>
<dbReference type="PANTHER" id="PTHR10794">
    <property type="entry name" value="ABHYDROLASE DOMAIN-CONTAINING PROTEIN"/>
    <property type="match status" value="1"/>
</dbReference>
<dbReference type="SUPFAM" id="SSF53474">
    <property type="entry name" value="alpha/beta-Hydrolases"/>
    <property type="match status" value="1"/>
</dbReference>
<feature type="active site" description="Charge relay system" evidence="4">
    <location>
        <position position="142"/>
    </location>
</feature>
<proteinExistence type="inferred from homology"/>
<evidence type="ECO:0000256" key="1">
    <source>
        <dbReference type="ARBA" id="ARBA00010884"/>
    </source>
</evidence>
<evidence type="ECO:0000313" key="7">
    <source>
        <dbReference type="Proteomes" id="UP001348817"/>
    </source>
</evidence>
<dbReference type="InterPro" id="IPR000073">
    <property type="entry name" value="AB_hydrolase_1"/>
</dbReference>
<dbReference type="GO" id="GO:0047372">
    <property type="term" value="F:monoacylglycerol lipase activity"/>
    <property type="evidence" value="ECO:0007669"/>
    <property type="project" value="TreeGrafter"/>
</dbReference>
<evidence type="ECO:0000256" key="4">
    <source>
        <dbReference type="PIRSR" id="PIRSR005211-1"/>
    </source>
</evidence>
<sequence length="325" mass="36757">MPILSSQYPGPPFYLFNGDLETIIPGGFRKVRGIAPERERIVTRDGDFLLLDWVRAESPSGKLVIVTHGLEGHSRRPYVTGVLKKFVGKGYDALSWNFRGAGGEINKSLKMYHHGFSEDLERVVDHALSSGRYHLVVFVGFSLGGNMTLNYLAKEGLERKEIKGGVAVSVPCDLTECVEVMSRPKASFYHNRFLRKLKAKLRDRVGLFPENLKREEIDGLRDFYEFDNYYTAPVFGFKDAFDYYASVSTLEKLPKIEVPVLVLNAKNDPFLGANSFPYDIAEANDHVFLETPERGGHCGFLMKGKSETWAEIRAFDFLEPLARKE</sequence>
<name>A0AAU9CRW0_9BACT</name>
<dbReference type="Proteomes" id="UP001348817">
    <property type="component" value="Chromosome"/>
</dbReference>
<evidence type="ECO:0000256" key="3">
    <source>
        <dbReference type="ARBA" id="ARBA00022801"/>
    </source>
</evidence>
<evidence type="ECO:0000313" key="6">
    <source>
        <dbReference type="EMBL" id="BDD09174.1"/>
    </source>
</evidence>
<protein>
    <submittedName>
        <fullName evidence="6">Alpha/beta hydrolase</fullName>
    </submittedName>
</protein>
<feature type="domain" description="AB hydrolase-1" evidence="5">
    <location>
        <begin position="63"/>
        <end position="301"/>
    </location>
</feature>
<dbReference type="InterPro" id="IPR029058">
    <property type="entry name" value="AB_hydrolase_fold"/>
</dbReference>
<dbReference type="PIRSF" id="PIRSF005211">
    <property type="entry name" value="Ab_hydro_YheT"/>
    <property type="match status" value="1"/>
</dbReference>
<dbReference type="InterPro" id="IPR012020">
    <property type="entry name" value="ABHD4"/>
</dbReference>
<dbReference type="Pfam" id="PF00561">
    <property type="entry name" value="Abhydrolase_1"/>
    <property type="match status" value="1"/>
</dbReference>
<keyword evidence="3 6" id="KW-0378">Hydrolase</keyword>
<dbReference type="PANTHER" id="PTHR10794:SF63">
    <property type="entry name" value="ALPHA_BETA HYDROLASE 1, ISOFORM A"/>
    <property type="match status" value="1"/>
</dbReference>
<feature type="active site" description="Charge relay system" evidence="4">
    <location>
        <position position="297"/>
    </location>
</feature>
<dbReference type="Gene3D" id="3.40.50.1820">
    <property type="entry name" value="alpha/beta hydrolase"/>
    <property type="match status" value="1"/>
</dbReference>
<feature type="active site" description="Charge relay system" evidence="4">
    <location>
        <position position="268"/>
    </location>
</feature>
<keyword evidence="2" id="KW-0719">Serine esterase</keyword>